<evidence type="ECO:0000259" key="5">
    <source>
        <dbReference type="Pfam" id="PF00557"/>
    </source>
</evidence>
<dbReference type="Pfam" id="PF01321">
    <property type="entry name" value="Creatinase_N"/>
    <property type="match status" value="1"/>
</dbReference>
<dbReference type="SUPFAM" id="SSF53092">
    <property type="entry name" value="Creatinase/prolidase N-terminal domain"/>
    <property type="match status" value="1"/>
</dbReference>
<accession>A0ABP0ZFD3</accession>
<keyword evidence="2" id="KW-0479">Metal-binding</keyword>
<dbReference type="InterPro" id="IPR036005">
    <property type="entry name" value="Creatinase/aminopeptidase-like"/>
</dbReference>
<dbReference type="Pfam" id="PF16189">
    <property type="entry name" value="Creatinase_N_2"/>
    <property type="match status" value="1"/>
</dbReference>
<name>A0ABP0ZFD3_9ASCO</name>
<evidence type="ECO:0000259" key="6">
    <source>
        <dbReference type="Pfam" id="PF01321"/>
    </source>
</evidence>
<dbReference type="SUPFAM" id="SSF55920">
    <property type="entry name" value="Creatinase/aminopeptidase"/>
    <property type="match status" value="1"/>
</dbReference>
<evidence type="ECO:0000256" key="1">
    <source>
        <dbReference type="ARBA" id="ARBA00001936"/>
    </source>
</evidence>
<evidence type="ECO:0000259" key="7">
    <source>
        <dbReference type="Pfam" id="PF16188"/>
    </source>
</evidence>
<feature type="domain" description="Creatinase N-terminal" evidence="6">
    <location>
        <begin position="86"/>
        <end position="216"/>
    </location>
</feature>
<evidence type="ECO:0008006" key="10">
    <source>
        <dbReference type="Google" id="ProtNLM"/>
    </source>
</evidence>
<dbReference type="InterPro" id="IPR029149">
    <property type="entry name" value="Creatin/AminoP/Spt16_N"/>
</dbReference>
<dbReference type="PANTHER" id="PTHR43763">
    <property type="entry name" value="XAA-PRO AMINOPEPTIDASE 1"/>
    <property type="match status" value="1"/>
</dbReference>
<comment type="cofactor">
    <cofactor evidence="1">
        <name>Mn(2+)</name>
        <dbReference type="ChEBI" id="CHEBI:29035"/>
    </cofactor>
</comment>
<evidence type="ECO:0000313" key="9">
    <source>
        <dbReference type="Proteomes" id="UP001497383"/>
    </source>
</evidence>
<dbReference type="RefSeq" id="XP_066827721.1">
    <property type="nucleotide sequence ID" value="XM_066976741.1"/>
</dbReference>
<reference evidence="8 9" key="1">
    <citation type="submission" date="2024-03" db="EMBL/GenBank/DDBJ databases">
        <authorList>
            <person name="Brejova B."/>
        </authorList>
    </citation>
    <scope>NUCLEOTIDE SEQUENCE [LARGE SCALE GENOMIC DNA]</scope>
    <source>
        <strain evidence="8 9">CBS 14171</strain>
    </source>
</reference>
<dbReference type="InterPro" id="IPR000994">
    <property type="entry name" value="Pept_M24"/>
</dbReference>
<protein>
    <recommendedName>
        <fullName evidence="10">Xaa-Pro aminopeptidase P</fullName>
    </recommendedName>
</protein>
<keyword evidence="4" id="KW-0464">Manganese</keyword>
<dbReference type="Proteomes" id="UP001497383">
    <property type="component" value="Chromosome 1"/>
</dbReference>
<dbReference type="InterPro" id="IPR050422">
    <property type="entry name" value="X-Pro_aminopeptidase_P"/>
</dbReference>
<dbReference type="InterPro" id="IPR032416">
    <property type="entry name" value="Peptidase_M24_C"/>
</dbReference>
<dbReference type="Pfam" id="PF16188">
    <property type="entry name" value="Peptidase_M24_C"/>
    <property type="match status" value="1"/>
</dbReference>
<dbReference type="PANTHER" id="PTHR43763:SF6">
    <property type="entry name" value="XAA-PRO AMINOPEPTIDASE 1"/>
    <property type="match status" value="1"/>
</dbReference>
<gene>
    <name evidence="8" type="ORF">LODBEIA_P07830</name>
</gene>
<organism evidence="8 9">
    <name type="scientific">Lodderomyces beijingensis</name>
    <dbReference type="NCBI Taxonomy" id="1775926"/>
    <lineage>
        <taxon>Eukaryota</taxon>
        <taxon>Fungi</taxon>
        <taxon>Dikarya</taxon>
        <taxon>Ascomycota</taxon>
        <taxon>Saccharomycotina</taxon>
        <taxon>Pichiomycetes</taxon>
        <taxon>Debaryomycetaceae</taxon>
        <taxon>Candida/Lodderomyces clade</taxon>
        <taxon>Lodderomyces</taxon>
    </lineage>
</organism>
<keyword evidence="3" id="KW-0378">Hydrolase</keyword>
<dbReference type="Gene3D" id="3.40.350.10">
    <property type="entry name" value="Creatinase/prolidase N-terminal domain"/>
    <property type="match status" value="2"/>
</dbReference>
<proteinExistence type="predicted"/>
<feature type="domain" description="Peptidase M24 C-terminal" evidence="7">
    <location>
        <begin position="652"/>
        <end position="716"/>
    </location>
</feature>
<dbReference type="EMBL" id="OZ022405">
    <property type="protein sequence ID" value="CAK9436225.1"/>
    <property type="molecule type" value="Genomic_DNA"/>
</dbReference>
<dbReference type="Pfam" id="PF00557">
    <property type="entry name" value="Peptidase_M24"/>
    <property type="match status" value="1"/>
</dbReference>
<dbReference type="InterPro" id="IPR000587">
    <property type="entry name" value="Creatinase_N"/>
</dbReference>
<dbReference type="Gene3D" id="3.90.230.10">
    <property type="entry name" value="Creatinase/methionine aminopeptidase superfamily"/>
    <property type="match status" value="1"/>
</dbReference>
<evidence type="ECO:0000256" key="3">
    <source>
        <dbReference type="ARBA" id="ARBA00022801"/>
    </source>
</evidence>
<evidence type="ECO:0000256" key="4">
    <source>
        <dbReference type="ARBA" id="ARBA00023211"/>
    </source>
</evidence>
<dbReference type="GeneID" id="92205979"/>
<sequence length="717" mass="80831">MSSEKEPLLAKDFDNDEHQQPLSLKAFLLTPFQTCLPHLGNQSYPADEGEVIDYADDDSTLPDLPYVADPIILPRSKLTQSDKLVELRKQMKAHGIGVYIVPSEDEHQSEYTALSDKRREFLSGFTGSAGVAVVTLEDANSLQGSAYLSTDGRYFLQAEQQLDPKLWRLIKEGSGGKSKSWTEQVIDSAVSCSFSRVVSCDPRTLSLSLGEYFKNREKYADFKFRPLLKTNLVDVIWGDEQPKRSLAPIYHLDLKYCGEHTNSKLARVRGIMRERNATHYVVTELDSVAWLFNLRCDRDIPFSPVFFSYAIISLTAVTLYVDDKKLPQADAALHGYLSSISGLHIAPYGRFYSDFSKAQSQSFGTNTVKFILPSKDSTTFALYDLIQNSNVKNSLIHESIIAKLKVFKNRTESFNARVAQYKDSLVFIMFASWLQHQLVNKGARVSEYDAACKIFDIRQGMPNFKGLSYETISSSGPNAAIIHYAPTKDKHDIVDVNAIYLLDSGAHYLEGTTDITRTWWFSPKPVKEQYKKYYTLVLKGHLAIAMAKLPQSARNKGTILDACSRQPLWNHGLDFNHGVGHGIGSFGLVHEAPFFISSTVAGPSDTDFFKPGAITSDEPGYYIDGEVGFRIESELQVCELDGSFGKSRDGKNYLGFEYQTKVPFCTRLIDTKYLTKIEIDWINDFHNGIRKEFGQELLRLNDKRAFNWLLKETEPIA</sequence>
<evidence type="ECO:0000313" key="8">
    <source>
        <dbReference type="EMBL" id="CAK9436225.1"/>
    </source>
</evidence>
<evidence type="ECO:0000256" key="2">
    <source>
        <dbReference type="ARBA" id="ARBA00022723"/>
    </source>
</evidence>
<feature type="domain" description="Peptidase M24" evidence="5">
    <location>
        <begin position="418"/>
        <end position="637"/>
    </location>
</feature>
<keyword evidence="9" id="KW-1185">Reference proteome</keyword>